<evidence type="ECO:0000259" key="8">
    <source>
        <dbReference type="Pfam" id="PF05699"/>
    </source>
</evidence>
<feature type="region of interest" description="Disordered" evidence="6">
    <location>
        <begin position="17"/>
        <end position="38"/>
    </location>
</feature>
<feature type="compositionally biased region" description="Low complexity" evidence="6">
    <location>
        <begin position="479"/>
        <end position="491"/>
    </location>
</feature>
<feature type="compositionally biased region" description="Polar residues" evidence="6">
    <location>
        <begin position="27"/>
        <end position="36"/>
    </location>
</feature>
<feature type="domain" description="DUF659" evidence="7">
    <location>
        <begin position="85"/>
        <end position="200"/>
    </location>
</feature>
<protein>
    <submittedName>
        <fullName evidence="9">Uncharacterized protein</fullName>
    </submittedName>
</protein>
<evidence type="ECO:0000256" key="6">
    <source>
        <dbReference type="SAM" id="MobiDB-lite"/>
    </source>
</evidence>
<feature type="compositionally biased region" description="Polar residues" evidence="6">
    <location>
        <begin position="451"/>
        <end position="467"/>
    </location>
</feature>
<feature type="region of interest" description="Disordered" evidence="6">
    <location>
        <begin position="444"/>
        <end position="503"/>
    </location>
</feature>
<dbReference type="Proteomes" id="UP000801492">
    <property type="component" value="Unassembled WGS sequence"/>
</dbReference>
<feature type="compositionally biased region" description="Basic and acidic residues" evidence="6">
    <location>
        <begin position="469"/>
        <end position="478"/>
    </location>
</feature>
<organism evidence="9 10">
    <name type="scientific">Ignelater luminosus</name>
    <name type="common">Cucubano</name>
    <name type="synonym">Pyrophorus luminosus</name>
    <dbReference type="NCBI Taxonomy" id="2038154"/>
    <lineage>
        <taxon>Eukaryota</taxon>
        <taxon>Metazoa</taxon>
        <taxon>Ecdysozoa</taxon>
        <taxon>Arthropoda</taxon>
        <taxon>Hexapoda</taxon>
        <taxon>Insecta</taxon>
        <taxon>Pterygota</taxon>
        <taxon>Neoptera</taxon>
        <taxon>Endopterygota</taxon>
        <taxon>Coleoptera</taxon>
        <taxon>Polyphaga</taxon>
        <taxon>Elateriformia</taxon>
        <taxon>Elateroidea</taxon>
        <taxon>Elateridae</taxon>
        <taxon>Agrypninae</taxon>
        <taxon>Pyrophorini</taxon>
        <taxon>Ignelater</taxon>
    </lineage>
</organism>
<dbReference type="GO" id="GO:0008270">
    <property type="term" value="F:zinc ion binding"/>
    <property type="evidence" value="ECO:0007669"/>
    <property type="project" value="UniProtKB-KW"/>
</dbReference>
<evidence type="ECO:0000256" key="2">
    <source>
        <dbReference type="ARBA" id="ARBA00022723"/>
    </source>
</evidence>
<evidence type="ECO:0000259" key="7">
    <source>
        <dbReference type="Pfam" id="PF04937"/>
    </source>
</evidence>
<feature type="domain" description="HAT C-terminal dimerisation" evidence="8">
    <location>
        <begin position="368"/>
        <end position="435"/>
    </location>
</feature>
<keyword evidence="10" id="KW-1185">Reference proteome</keyword>
<evidence type="ECO:0000256" key="3">
    <source>
        <dbReference type="ARBA" id="ARBA00022771"/>
    </source>
</evidence>
<dbReference type="SUPFAM" id="SSF53098">
    <property type="entry name" value="Ribonuclease H-like"/>
    <property type="match status" value="1"/>
</dbReference>
<keyword evidence="3" id="KW-0863">Zinc-finger</keyword>
<keyword evidence="5" id="KW-0539">Nucleus</keyword>
<comment type="caution">
    <text evidence="9">The sequence shown here is derived from an EMBL/GenBank/DDBJ whole genome shotgun (WGS) entry which is preliminary data.</text>
</comment>
<proteinExistence type="predicted"/>
<evidence type="ECO:0000256" key="4">
    <source>
        <dbReference type="ARBA" id="ARBA00022833"/>
    </source>
</evidence>
<dbReference type="InterPro" id="IPR052035">
    <property type="entry name" value="ZnF_BED_domain_contain"/>
</dbReference>
<evidence type="ECO:0000256" key="5">
    <source>
        <dbReference type="ARBA" id="ARBA00023242"/>
    </source>
</evidence>
<dbReference type="OrthoDB" id="6672003at2759"/>
<keyword evidence="4" id="KW-0862">Zinc</keyword>
<gene>
    <name evidence="9" type="ORF">ILUMI_24064</name>
</gene>
<dbReference type="PANTHER" id="PTHR46481:SF10">
    <property type="entry name" value="ZINC FINGER BED DOMAIN-CONTAINING PROTEIN 39"/>
    <property type="match status" value="1"/>
</dbReference>
<reference evidence="9" key="1">
    <citation type="submission" date="2019-08" db="EMBL/GenBank/DDBJ databases">
        <title>The genome of the North American firefly Photinus pyralis.</title>
        <authorList>
            <consortium name="Photinus pyralis genome working group"/>
            <person name="Fallon T.R."/>
            <person name="Sander Lower S.E."/>
            <person name="Weng J.-K."/>
        </authorList>
    </citation>
    <scope>NUCLEOTIDE SEQUENCE</scope>
    <source>
        <strain evidence="9">TRF0915ILg1</strain>
        <tissue evidence="9">Whole body</tissue>
    </source>
</reference>
<dbReference type="EMBL" id="VTPC01090652">
    <property type="protein sequence ID" value="KAF2882111.1"/>
    <property type="molecule type" value="Genomic_DNA"/>
</dbReference>
<dbReference type="InterPro" id="IPR012337">
    <property type="entry name" value="RNaseH-like_sf"/>
</dbReference>
<name>A0A8K0CAY5_IGNLU</name>
<evidence type="ECO:0000256" key="1">
    <source>
        <dbReference type="ARBA" id="ARBA00004123"/>
    </source>
</evidence>
<dbReference type="Pfam" id="PF04937">
    <property type="entry name" value="DUF659"/>
    <property type="match status" value="1"/>
</dbReference>
<dbReference type="InterPro" id="IPR007021">
    <property type="entry name" value="DUF659"/>
</dbReference>
<dbReference type="InterPro" id="IPR008906">
    <property type="entry name" value="HATC_C_dom"/>
</dbReference>
<accession>A0A8K0CAY5</accession>
<dbReference type="AlphaFoldDB" id="A0A8K0CAY5"/>
<keyword evidence="2" id="KW-0479">Metal-binding</keyword>
<dbReference type="GO" id="GO:0046983">
    <property type="term" value="F:protein dimerization activity"/>
    <property type="evidence" value="ECO:0007669"/>
    <property type="project" value="InterPro"/>
</dbReference>
<dbReference type="GO" id="GO:0005634">
    <property type="term" value="C:nucleus"/>
    <property type="evidence" value="ECO:0007669"/>
    <property type="project" value="UniProtKB-SubCell"/>
</dbReference>
<comment type="subcellular location">
    <subcellularLocation>
        <location evidence="1">Nucleus</location>
    </subcellularLocation>
</comment>
<dbReference type="PANTHER" id="PTHR46481">
    <property type="entry name" value="ZINC FINGER BED DOMAIN-CONTAINING PROTEIN 4"/>
    <property type="match status" value="1"/>
</dbReference>
<evidence type="ECO:0000313" key="10">
    <source>
        <dbReference type="Proteomes" id="UP000801492"/>
    </source>
</evidence>
<evidence type="ECO:0000313" key="9">
    <source>
        <dbReference type="EMBL" id="KAF2882111.1"/>
    </source>
</evidence>
<sequence>MILGLRVFHVPSPVSKVSYEDEDNRNSSDTASTSSAVPDDSVSILPAVAGHKGISSIRSFIDVSSKSEQDNLDELLARAIYVTVSHKLLGAEYQRVEANIKTKIGEASALGLQRDGWSNRRNESIINLIITTPIPVFYKTLTTNINRHTGEYMAGKMEEILTEIGADKFQAIVTDNAAAMVKARNILHEKYENISVYGCKEMQKLLLNKTRWGSIIHCLKSLFDTKYALKALAICESVEDILIYIPKLESNKPVLSQVPQCFYSLQNHFESAMLTNPLSKQEDSELKEFFVKREQMTIHPIHLAANILDPRFNGTYLTREEQIQGTEFIDAQAVSKYHDDSPDVLAELAQYCCKKGFYAKPYVLKSIQKLDPVTWWKGTCFGSNLEKVTIDILNMPASSAATERSFSTCGNIHTAKRNRLTAERAGKFTFIAHNLKLLEQKSKISEHQEQDTSTTIIDQEPTTSQDPTVRMEIEHGAETETCSNTTDTNTSLENVEYFSSSSD</sequence>
<dbReference type="Pfam" id="PF05699">
    <property type="entry name" value="Dimer_Tnp_hAT"/>
    <property type="match status" value="1"/>
</dbReference>